<dbReference type="NCBIfam" id="TIGR00522">
    <property type="entry name" value="dph5"/>
    <property type="match status" value="1"/>
</dbReference>
<accession>A0A7J2U5A0</accession>
<dbReference type="Gene3D" id="3.40.1010.10">
    <property type="entry name" value="Cobalt-precorrin-4 Transmethylase, Domain 1"/>
    <property type="match status" value="1"/>
</dbReference>
<dbReference type="Pfam" id="PF00590">
    <property type="entry name" value="TP_methylase"/>
    <property type="match status" value="1"/>
</dbReference>
<dbReference type="Gene3D" id="3.30.950.10">
    <property type="entry name" value="Methyltransferase, Cobalt-precorrin-4 Transmethylase, Domain 2"/>
    <property type="match status" value="1"/>
</dbReference>
<feature type="binding site" evidence="6">
    <location>
        <position position="90"/>
    </location>
    <ligand>
        <name>S-adenosyl-L-methionine</name>
        <dbReference type="ChEBI" id="CHEBI:59789"/>
    </ligand>
</feature>
<proteinExistence type="inferred from homology"/>
<dbReference type="CDD" id="cd11647">
    <property type="entry name" value="DHP5_DphB"/>
    <property type="match status" value="1"/>
</dbReference>
<reference evidence="8" key="1">
    <citation type="journal article" date="2020" name="mSystems">
        <title>Genome- and Community-Level Interaction Insights into Carbon Utilization and Element Cycling Functions of Hydrothermarchaeota in Hydrothermal Sediment.</title>
        <authorList>
            <person name="Zhou Z."/>
            <person name="Liu Y."/>
            <person name="Xu W."/>
            <person name="Pan J."/>
            <person name="Luo Z.H."/>
            <person name="Li M."/>
        </authorList>
    </citation>
    <scope>NUCLEOTIDE SEQUENCE [LARGE SCALE GENOMIC DNA]</scope>
    <source>
        <strain evidence="8">SpSt-125</strain>
    </source>
</reference>
<keyword evidence="4 8" id="KW-0808">Transferase</keyword>
<evidence type="ECO:0000256" key="6">
    <source>
        <dbReference type="PIRSR" id="PIRSR036432-1"/>
    </source>
</evidence>
<dbReference type="SUPFAM" id="SSF53790">
    <property type="entry name" value="Tetrapyrrole methylase"/>
    <property type="match status" value="1"/>
</dbReference>
<dbReference type="AlphaFoldDB" id="A0A7J2U5A0"/>
<protein>
    <submittedName>
        <fullName evidence="8">Diphthine synthase</fullName>
        <ecNumber evidence="8">2.1.1.98</ecNumber>
    </submittedName>
</protein>
<comment type="pathway">
    <text evidence="1">Protein modification; peptidyl-diphthamide biosynthesis.</text>
</comment>
<keyword evidence="3 8" id="KW-0489">Methyltransferase</keyword>
<comment type="similarity">
    <text evidence="2">Belongs to the diphthine synthase family.</text>
</comment>
<evidence type="ECO:0000256" key="1">
    <source>
        <dbReference type="ARBA" id="ARBA00005156"/>
    </source>
</evidence>
<name>A0A7J2U5A0_9CREN</name>
<dbReference type="PIRSF" id="PIRSF036432">
    <property type="entry name" value="Diphthine_synth"/>
    <property type="match status" value="1"/>
</dbReference>
<feature type="binding site" evidence="6">
    <location>
        <position position="9"/>
    </location>
    <ligand>
        <name>S-adenosyl-L-methionine</name>
        <dbReference type="ChEBI" id="CHEBI:59789"/>
    </ligand>
</feature>
<dbReference type="InterPro" id="IPR035996">
    <property type="entry name" value="4pyrrol_Methylase_sf"/>
</dbReference>
<gene>
    <name evidence="8" type="primary">dph5</name>
    <name evidence="8" type="ORF">ENO26_08060</name>
</gene>
<sequence>MLRLIGLGLSIDTLHLGSLKRILSCDEIVVDGYTSVWFPSIHLLTSLLIQLGKKVVIASRNNLEGGAAKSLINKALDKEVCILVAGDPLIATTHSSIITEALTSHVEVEVMPATSVYNAAISLSCLQVYRFGKVATVVSPKNGIIYEYPFNVIKMNRSQNLHTLLLLEIDIEKNYYMKPHEAIGVLLRIQERLAENVISLKDIVIILSDIMSCKQRIWIVPVEEVLKMQSEFQHNILYTIIIPSKDLHPVEEECLNLMKKSRINHQCMVCEEDLKKVLQIFSTQ</sequence>
<evidence type="ECO:0000259" key="7">
    <source>
        <dbReference type="Pfam" id="PF00590"/>
    </source>
</evidence>
<feature type="binding site" evidence="6">
    <location>
        <begin position="115"/>
        <end position="116"/>
    </location>
    <ligand>
        <name>S-adenosyl-L-methionine</name>
        <dbReference type="ChEBI" id="CHEBI:59789"/>
    </ligand>
</feature>
<dbReference type="InterPro" id="IPR000878">
    <property type="entry name" value="4pyrrol_Mease"/>
</dbReference>
<dbReference type="UniPathway" id="UPA00559"/>
<dbReference type="InterPro" id="IPR004551">
    <property type="entry name" value="Dphthn_synthase"/>
</dbReference>
<evidence type="ECO:0000313" key="8">
    <source>
        <dbReference type="EMBL" id="HEM67497.1"/>
    </source>
</evidence>
<dbReference type="InterPro" id="IPR014777">
    <property type="entry name" value="4pyrrole_Mease_sub1"/>
</dbReference>
<dbReference type="PANTHER" id="PTHR10882">
    <property type="entry name" value="DIPHTHINE SYNTHASE"/>
    <property type="match status" value="1"/>
</dbReference>
<evidence type="ECO:0000256" key="2">
    <source>
        <dbReference type="ARBA" id="ARBA00006729"/>
    </source>
</evidence>
<feature type="binding site" evidence="6">
    <location>
        <position position="167"/>
    </location>
    <ligand>
        <name>S-adenosyl-L-methionine</name>
        <dbReference type="ChEBI" id="CHEBI:59789"/>
    </ligand>
</feature>
<dbReference type="EMBL" id="DSEU01000053">
    <property type="protein sequence ID" value="HEM67497.1"/>
    <property type="molecule type" value="Genomic_DNA"/>
</dbReference>
<evidence type="ECO:0000256" key="5">
    <source>
        <dbReference type="ARBA" id="ARBA00022691"/>
    </source>
</evidence>
<organism evidence="8">
    <name type="scientific">Ignisphaera aggregans</name>
    <dbReference type="NCBI Taxonomy" id="334771"/>
    <lineage>
        <taxon>Archaea</taxon>
        <taxon>Thermoproteota</taxon>
        <taxon>Thermoprotei</taxon>
        <taxon>Desulfurococcales</taxon>
        <taxon>Desulfurococcaceae</taxon>
        <taxon>Ignisphaera</taxon>
    </lineage>
</organism>
<dbReference type="GO" id="GO:0004164">
    <property type="term" value="F:diphthine synthase activity"/>
    <property type="evidence" value="ECO:0007669"/>
    <property type="project" value="UniProtKB-EC"/>
</dbReference>
<evidence type="ECO:0000256" key="3">
    <source>
        <dbReference type="ARBA" id="ARBA00022603"/>
    </source>
</evidence>
<feature type="domain" description="Tetrapyrrole methylase" evidence="7">
    <location>
        <begin position="2"/>
        <end position="225"/>
    </location>
</feature>
<dbReference type="GO" id="GO:0017183">
    <property type="term" value="P:protein histidyl modification to diphthamide"/>
    <property type="evidence" value="ECO:0007669"/>
    <property type="project" value="UniProtKB-UniPathway"/>
</dbReference>
<evidence type="ECO:0000256" key="4">
    <source>
        <dbReference type="ARBA" id="ARBA00022679"/>
    </source>
</evidence>
<dbReference type="EC" id="2.1.1.98" evidence="8"/>
<dbReference type="GO" id="GO:0032259">
    <property type="term" value="P:methylation"/>
    <property type="evidence" value="ECO:0007669"/>
    <property type="project" value="UniProtKB-KW"/>
</dbReference>
<dbReference type="PANTHER" id="PTHR10882:SF0">
    <property type="entry name" value="DIPHTHINE METHYL ESTER SYNTHASE"/>
    <property type="match status" value="1"/>
</dbReference>
<comment type="caution">
    <text evidence="8">The sequence shown here is derived from an EMBL/GenBank/DDBJ whole genome shotgun (WGS) entry which is preliminary data.</text>
</comment>
<dbReference type="InterPro" id="IPR014776">
    <property type="entry name" value="4pyrrole_Mease_sub2"/>
</dbReference>
<keyword evidence="5 6" id="KW-0949">S-adenosyl-L-methionine</keyword>
<feature type="binding site" evidence="6">
    <location>
        <position position="87"/>
    </location>
    <ligand>
        <name>S-adenosyl-L-methionine</name>
        <dbReference type="ChEBI" id="CHEBI:59789"/>
    </ligand>
</feature>